<feature type="repeat" description="WD" evidence="12">
    <location>
        <begin position="97"/>
        <end position="138"/>
    </location>
</feature>
<comment type="subcellular location">
    <subcellularLocation>
        <location evidence="1 11">Cytoplasm</location>
        <location evidence="1 11">Cytoskeleton</location>
        <location evidence="1 11">Spindle</location>
    </subcellularLocation>
    <subcellularLocation>
        <location evidence="11">Cytoplasm</location>
    </subcellularLocation>
    <subcellularLocation>
        <location evidence="11">Cytoplasm</location>
        <location evidence="11">Cytoskeleton</location>
        <location evidence="11">Microtubule organizing center</location>
        <location evidence="11">Centrosome</location>
    </subcellularLocation>
    <subcellularLocation>
        <location evidence="11">Cytoplasm</location>
        <location evidence="11">Cytoskeleton</location>
        <location evidence="11">Spindle pole</location>
    </subcellularLocation>
    <subcellularLocation>
        <location evidence="11">Cytoplasm</location>
        <location evidence="11">Cytoskeleton</location>
    </subcellularLocation>
    <text evidence="11">Predominantly cytoplasmic. Localized to the interphase centrosome and mitotic spindle poles.</text>
</comment>
<evidence type="ECO:0000256" key="1">
    <source>
        <dbReference type="ARBA" id="ARBA00004186"/>
    </source>
</evidence>
<dbReference type="PROSITE" id="PS00678">
    <property type="entry name" value="WD_REPEATS_1"/>
    <property type="match status" value="3"/>
</dbReference>
<dbReference type="KEGG" id="aplc:110980004"/>
<dbReference type="SUPFAM" id="SSF50978">
    <property type="entry name" value="WD40 repeat-like"/>
    <property type="match status" value="1"/>
</dbReference>
<dbReference type="PANTHER" id="PTHR19845">
    <property type="entry name" value="KATANIN P80 SUBUNIT"/>
    <property type="match status" value="1"/>
</dbReference>
<dbReference type="GeneID" id="110980004"/>
<accession>A0A8B7YK64</accession>
<keyword evidence="8 11" id="KW-0206">Cytoskeleton</keyword>
<dbReference type="GO" id="GO:0005874">
    <property type="term" value="C:microtubule"/>
    <property type="evidence" value="ECO:0007669"/>
    <property type="project" value="UniProtKB-KW"/>
</dbReference>
<evidence type="ECO:0000256" key="3">
    <source>
        <dbReference type="ARBA" id="ARBA00022574"/>
    </source>
</evidence>
<evidence type="ECO:0000256" key="8">
    <source>
        <dbReference type="ARBA" id="ARBA00023212"/>
    </source>
</evidence>
<feature type="compositionally biased region" description="Basic and acidic residues" evidence="13">
    <location>
        <begin position="351"/>
        <end position="369"/>
    </location>
</feature>
<dbReference type="PROSITE" id="PS50082">
    <property type="entry name" value="WD_REPEATS_2"/>
    <property type="match status" value="5"/>
</dbReference>
<comment type="similarity">
    <text evidence="11">Belongs to the WD repeat KATNB1 family.</text>
</comment>
<feature type="compositionally biased region" description="Basic residues" evidence="13">
    <location>
        <begin position="421"/>
        <end position="435"/>
    </location>
</feature>
<dbReference type="GO" id="GO:0051301">
    <property type="term" value="P:cell division"/>
    <property type="evidence" value="ECO:0007669"/>
    <property type="project" value="UniProtKB-KW"/>
</dbReference>
<feature type="repeat" description="WD" evidence="12">
    <location>
        <begin position="55"/>
        <end position="96"/>
    </location>
</feature>
<dbReference type="CTD" id="10300"/>
<feature type="repeat" description="WD" evidence="12">
    <location>
        <begin position="181"/>
        <end position="222"/>
    </location>
</feature>
<sequence length="684" mass="75610">MTTKRSWKLQEFVAHGANVNCLALGQQSGRVMVTGGDDKKVNMWAVDKPNCIMSLSGHTSPVECVRFNSNEELVAAGSQSGSLKIWDLEAAKIIRTLTGHKSNTRSLDFHPYGDFVASGSVDLNIKLWDIRRKGCIFTYKGHTGPINCIRFSPDGRWIASASGDGLVKLWDLTAGKLLHDFKLHGSSVNHVEFHPNEFLLATGSADKTVKFWDLETFELVSSTVPAASDVRVLVFHSEGSYLYSGSQDMLHVFGWEPVCCFDTFSMGWGRVADMAVASSQLIGASFNQTNVSVHIVDLERVNKTRGVSIQQLQQGQQAGTNQGQKPVSAAPLSASGRRSFITDRPPTTSTKQREPEIKSEAQRDSPTQDDKEDDSASSADIKDPVNYDSIFHPKKRLSRSQQGANHSQPLWTTSSLSQRSLLHHNPNKPASHRQPPRSPSRSQEPDHNLQQQRHQNRPRLHNQPDAAPQRAAKAPDTIVPSDRQAPAGLDMNAFLPQNMRGAGGDQKSRAKETEAEALDSLMRGHSSMCAVLTSRNKNLDVVRAIWTAGDIKTAVESAVNMRDQAIIVDLLNIMNIKKSLWSLDLCVILLPKIKDLLTSKYENYVHCGCASLKLILKSFTSLIKSNIKTPPSGVDISREERYQKCKKCYGYLLAVRTIVEDRQHAAGKVGSTFRELQLLLAQLD</sequence>
<dbReference type="GO" id="GO:0005813">
    <property type="term" value="C:centrosome"/>
    <property type="evidence" value="ECO:0007669"/>
    <property type="project" value="UniProtKB-SubCell"/>
</dbReference>
<feature type="repeat" description="WD" evidence="12">
    <location>
        <begin position="139"/>
        <end position="180"/>
    </location>
</feature>
<feature type="compositionally biased region" description="Low complexity" evidence="13">
    <location>
        <begin position="310"/>
        <end position="324"/>
    </location>
</feature>
<dbReference type="Pfam" id="PF13925">
    <property type="entry name" value="Katanin_con80"/>
    <property type="match status" value="1"/>
</dbReference>
<dbReference type="InterPro" id="IPR001680">
    <property type="entry name" value="WD40_rpt"/>
</dbReference>
<dbReference type="OrthoDB" id="10251605at2759"/>
<evidence type="ECO:0000256" key="6">
    <source>
        <dbReference type="ARBA" id="ARBA00022737"/>
    </source>
</evidence>
<dbReference type="Gene3D" id="2.130.10.10">
    <property type="entry name" value="YVTN repeat-like/Quinoprotein amine dehydrogenase"/>
    <property type="match status" value="2"/>
</dbReference>
<dbReference type="InterPro" id="IPR019775">
    <property type="entry name" value="WD40_repeat_CS"/>
</dbReference>
<evidence type="ECO:0000256" key="4">
    <source>
        <dbReference type="ARBA" id="ARBA00022618"/>
    </source>
</evidence>
<evidence type="ECO:0000313" key="16">
    <source>
        <dbReference type="RefSeq" id="XP_022091936.1"/>
    </source>
</evidence>
<comment type="subunit">
    <text evidence="11">Interacts with KATNA1. This interaction enhances the microtubule binding and severing activity of KATNA1 and also targets this activity to the centrosome.</text>
</comment>
<keyword evidence="6" id="KW-0677">Repeat</keyword>
<protein>
    <recommendedName>
        <fullName evidence="11">Katanin p80 WD40 repeat-containing subunit B1</fullName>
        <shortName evidence="11">Katanin p80 subunit B1</shortName>
    </recommendedName>
    <alternativeName>
        <fullName evidence="11">p80 katanin</fullName>
    </alternativeName>
</protein>
<evidence type="ECO:0000259" key="14">
    <source>
        <dbReference type="Pfam" id="PF13925"/>
    </source>
</evidence>
<keyword evidence="4 11" id="KW-0132">Cell division</keyword>
<dbReference type="SMART" id="SM00320">
    <property type="entry name" value="WD40"/>
    <property type="match status" value="6"/>
</dbReference>
<feature type="repeat" description="WD" evidence="12">
    <location>
        <begin position="12"/>
        <end position="54"/>
    </location>
</feature>
<feature type="compositionally biased region" description="Polar residues" evidence="13">
    <location>
        <begin position="399"/>
        <end position="420"/>
    </location>
</feature>
<evidence type="ECO:0000256" key="2">
    <source>
        <dbReference type="ARBA" id="ARBA00022490"/>
    </source>
</evidence>
<keyword evidence="2 11" id="KW-0963">Cytoplasm</keyword>
<evidence type="ECO:0000256" key="5">
    <source>
        <dbReference type="ARBA" id="ARBA00022701"/>
    </source>
</evidence>
<dbReference type="InterPro" id="IPR028021">
    <property type="entry name" value="Katanin_C-terminal"/>
</dbReference>
<keyword evidence="15" id="KW-1185">Reference proteome</keyword>
<proteinExistence type="inferred from homology"/>
<comment type="function">
    <text evidence="10 11">Participates in a complex which severs microtubules in an ATP-dependent manner. May act to target the enzymatic subunit of this complex to sites of action such as the centrosome. Microtubule severing may promote rapid reorganization of cellular microtubule arrays and the release of microtubules from the centrosome following nucleation.</text>
</comment>
<evidence type="ECO:0000256" key="9">
    <source>
        <dbReference type="ARBA" id="ARBA00023306"/>
    </source>
</evidence>
<evidence type="ECO:0000256" key="10">
    <source>
        <dbReference type="ARBA" id="ARBA00057470"/>
    </source>
</evidence>
<reference evidence="16" key="1">
    <citation type="submission" date="2025-08" db="UniProtKB">
        <authorList>
            <consortium name="RefSeq"/>
        </authorList>
    </citation>
    <scope>IDENTIFICATION</scope>
</reference>
<dbReference type="OMA" id="TYADIPN"/>
<dbReference type="AlphaFoldDB" id="A0A8B7YK64"/>
<dbReference type="HAMAP" id="MF_03022">
    <property type="entry name" value="Katanin_p80_B1"/>
    <property type="match status" value="1"/>
</dbReference>
<dbReference type="GO" id="GO:0000922">
    <property type="term" value="C:spindle pole"/>
    <property type="evidence" value="ECO:0007669"/>
    <property type="project" value="UniProtKB-SubCell"/>
</dbReference>
<dbReference type="GO" id="GO:0007019">
    <property type="term" value="P:microtubule depolymerization"/>
    <property type="evidence" value="ECO:0007669"/>
    <property type="project" value="TreeGrafter"/>
</dbReference>
<name>A0A8B7YK64_ACAPL</name>
<feature type="region of interest" description="Disordered" evidence="13">
    <location>
        <begin position="309"/>
        <end position="515"/>
    </location>
</feature>
<evidence type="ECO:0000256" key="11">
    <source>
        <dbReference type="HAMAP-Rule" id="MF_03022"/>
    </source>
</evidence>
<dbReference type="RefSeq" id="XP_022091936.1">
    <property type="nucleotide sequence ID" value="XM_022236244.1"/>
</dbReference>
<feature type="domain" description="Katanin p80 subunit C-terminal" evidence="14">
    <location>
        <begin position="523"/>
        <end position="680"/>
    </location>
</feature>
<dbReference type="GO" id="GO:0051013">
    <property type="term" value="P:microtubule severing"/>
    <property type="evidence" value="ECO:0007669"/>
    <property type="project" value="UniProtKB-UniRule"/>
</dbReference>
<dbReference type="Pfam" id="PF00400">
    <property type="entry name" value="WD40"/>
    <property type="match status" value="5"/>
</dbReference>
<keyword evidence="5 11" id="KW-0493">Microtubule</keyword>
<dbReference type="FunFam" id="2.130.10.10:FF:000846">
    <property type="entry name" value="Katanin p80 WD40 repeat-containing subunit B1 homolog"/>
    <property type="match status" value="1"/>
</dbReference>
<dbReference type="Proteomes" id="UP000694845">
    <property type="component" value="Unplaced"/>
</dbReference>
<dbReference type="PROSITE" id="PS50294">
    <property type="entry name" value="WD_REPEATS_REGION"/>
    <property type="match status" value="4"/>
</dbReference>
<dbReference type="InterPro" id="IPR036322">
    <property type="entry name" value="WD40_repeat_dom_sf"/>
</dbReference>
<dbReference type="GO" id="GO:0008352">
    <property type="term" value="C:katanin complex"/>
    <property type="evidence" value="ECO:0007669"/>
    <property type="project" value="InterPro"/>
</dbReference>
<dbReference type="CDD" id="cd00200">
    <property type="entry name" value="WD40"/>
    <property type="match status" value="1"/>
</dbReference>
<keyword evidence="7 11" id="KW-0498">Mitosis</keyword>
<evidence type="ECO:0000256" key="13">
    <source>
        <dbReference type="SAM" id="MobiDB-lite"/>
    </source>
</evidence>
<dbReference type="InterPro" id="IPR015943">
    <property type="entry name" value="WD40/YVTN_repeat-like_dom_sf"/>
</dbReference>
<gene>
    <name evidence="16" type="primary">LOC110980004</name>
    <name evidence="11" type="synonym">KATNB1</name>
</gene>
<evidence type="ECO:0000256" key="12">
    <source>
        <dbReference type="PROSITE-ProRule" id="PRU00221"/>
    </source>
</evidence>
<dbReference type="GO" id="GO:0008017">
    <property type="term" value="F:microtubule binding"/>
    <property type="evidence" value="ECO:0007669"/>
    <property type="project" value="UniProtKB-UniRule"/>
</dbReference>
<dbReference type="InterPro" id="IPR020472">
    <property type="entry name" value="WD40_PAC1"/>
</dbReference>
<dbReference type="InterPro" id="IPR026962">
    <property type="entry name" value="KTNB1"/>
</dbReference>
<evidence type="ECO:0000313" key="15">
    <source>
        <dbReference type="Proteomes" id="UP000694845"/>
    </source>
</evidence>
<organism evidence="15 16">
    <name type="scientific">Acanthaster planci</name>
    <name type="common">Crown-of-thorns starfish</name>
    <dbReference type="NCBI Taxonomy" id="133434"/>
    <lineage>
        <taxon>Eukaryota</taxon>
        <taxon>Metazoa</taxon>
        <taxon>Echinodermata</taxon>
        <taxon>Eleutherozoa</taxon>
        <taxon>Asterozoa</taxon>
        <taxon>Asteroidea</taxon>
        <taxon>Valvatacea</taxon>
        <taxon>Valvatida</taxon>
        <taxon>Acanthasteridae</taxon>
        <taxon>Acanthaster</taxon>
    </lineage>
</organism>
<evidence type="ECO:0000256" key="7">
    <source>
        <dbReference type="ARBA" id="ARBA00022776"/>
    </source>
</evidence>
<dbReference type="GO" id="GO:0005737">
    <property type="term" value="C:cytoplasm"/>
    <property type="evidence" value="ECO:0007669"/>
    <property type="project" value="UniProtKB-SubCell"/>
</dbReference>
<dbReference type="PRINTS" id="PR00320">
    <property type="entry name" value="GPROTEINBRPT"/>
</dbReference>
<dbReference type="PANTHER" id="PTHR19845:SF0">
    <property type="entry name" value="KATANIN P80 WD40 REPEAT-CONTAINING SUBUNIT B1"/>
    <property type="match status" value="1"/>
</dbReference>
<keyword evidence="3 12" id="KW-0853">WD repeat</keyword>
<keyword evidence="9 11" id="KW-0131">Cell cycle</keyword>